<feature type="compositionally biased region" description="Basic and acidic residues" evidence="1">
    <location>
        <begin position="147"/>
        <end position="182"/>
    </location>
</feature>
<keyword evidence="3" id="KW-1185">Reference proteome</keyword>
<feature type="compositionally biased region" description="Polar residues" evidence="1">
    <location>
        <begin position="267"/>
        <end position="283"/>
    </location>
</feature>
<feature type="compositionally biased region" description="Basic and acidic residues" evidence="1">
    <location>
        <begin position="113"/>
        <end position="126"/>
    </location>
</feature>
<proteinExistence type="predicted"/>
<dbReference type="AlphaFoldDB" id="A0A9N9QQL9"/>
<evidence type="ECO:0000313" key="3">
    <source>
        <dbReference type="Proteomes" id="UP001152799"/>
    </source>
</evidence>
<feature type="region of interest" description="Disordered" evidence="1">
    <location>
        <begin position="243"/>
        <end position="398"/>
    </location>
</feature>
<organism evidence="2 3">
    <name type="scientific">Ceutorhynchus assimilis</name>
    <name type="common">cabbage seed weevil</name>
    <dbReference type="NCBI Taxonomy" id="467358"/>
    <lineage>
        <taxon>Eukaryota</taxon>
        <taxon>Metazoa</taxon>
        <taxon>Ecdysozoa</taxon>
        <taxon>Arthropoda</taxon>
        <taxon>Hexapoda</taxon>
        <taxon>Insecta</taxon>
        <taxon>Pterygota</taxon>
        <taxon>Neoptera</taxon>
        <taxon>Endopterygota</taxon>
        <taxon>Coleoptera</taxon>
        <taxon>Polyphaga</taxon>
        <taxon>Cucujiformia</taxon>
        <taxon>Curculionidae</taxon>
        <taxon>Ceutorhynchinae</taxon>
        <taxon>Ceutorhynchus</taxon>
    </lineage>
</organism>
<feature type="compositionally biased region" description="Basic and acidic residues" evidence="1">
    <location>
        <begin position="305"/>
        <end position="315"/>
    </location>
</feature>
<sequence length="398" mass="44695">MLKEFGDGWKIRDLYAAITCFMHRVNMGDSDEGTPSGISSNEELIVKFGPGEIANSSDNIIIITPVVSSDDNNVNKIVEKQSKDGEQKAAELEAFKKSNKIKRELSKLMSASDDGKNKLESDEKPVIEEISNEELTGSKHSKINNSLKEKEESKEKVITRRKEKITKSREKVTEKNVEKPSESEPCCQKPPREKLYKYHSDIFSLENLPTNLQTAIFSVNGAQSRKVYKIQESADQNFRKEQILQQSSAPLSPRLTRDNYNDEKRPSNSYRNPLTGSGLQSSDEYAVDKRPASSYRNPLTGSGLHSRDEHTEKRPSSSYRNPLTGSGLRSHDEYTEKRPPSGFRNPLTGNGLHSHDEYKGKTDRRIDGNPVLGLGYDPEVHQGGSNRVPPGGYAHKLW</sequence>
<accession>A0A9N9QQL9</accession>
<feature type="compositionally biased region" description="Basic and acidic residues" evidence="1">
    <location>
        <begin position="353"/>
        <end position="367"/>
    </location>
</feature>
<evidence type="ECO:0000256" key="1">
    <source>
        <dbReference type="SAM" id="MobiDB-lite"/>
    </source>
</evidence>
<feature type="region of interest" description="Disordered" evidence="1">
    <location>
        <begin position="107"/>
        <end position="126"/>
    </location>
</feature>
<name>A0A9N9QQL9_9CUCU</name>
<reference evidence="2" key="1">
    <citation type="submission" date="2022-01" db="EMBL/GenBank/DDBJ databases">
        <authorList>
            <person name="King R."/>
        </authorList>
    </citation>
    <scope>NUCLEOTIDE SEQUENCE</scope>
</reference>
<dbReference type="EMBL" id="OU892282">
    <property type="protein sequence ID" value="CAG9770264.1"/>
    <property type="molecule type" value="Genomic_DNA"/>
</dbReference>
<feature type="region of interest" description="Disordered" evidence="1">
    <location>
        <begin position="131"/>
        <end position="191"/>
    </location>
</feature>
<dbReference type="OrthoDB" id="6367565at2759"/>
<feature type="compositionally biased region" description="Basic and acidic residues" evidence="1">
    <location>
        <begin position="255"/>
        <end position="266"/>
    </location>
</feature>
<feature type="compositionally biased region" description="Basic and acidic residues" evidence="1">
    <location>
        <begin position="329"/>
        <end position="339"/>
    </location>
</feature>
<dbReference type="Proteomes" id="UP001152799">
    <property type="component" value="Chromosome 6"/>
</dbReference>
<gene>
    <name evidence="2" type="ORF">CEUTPL_LOCUS10719</name>
</gene>
<evidence type="ECO:0000313" key="2">
    <source>
        <dbReference type="EMBL" id="CAG9770264.1"/>
    </source>
</evidence>
<protein>
    <submittedName>
        <fullName evidence="2">Uncharacterized protein</fullName>
    </submittedName>
</protein>